<evidence type="ECO:0000313" key="4">
    <source>
        <dbReference type="EMBL" id="BAE62810.1"/>
    </source>
</evidence>
<dbReference type="Proteomes" id="UP000006564">
    <property type="component" value="Chromosome 5"/>
</dbReference>
<dbReference type="EMBL" id="AP007166">
    <property type="protein sequence ID" value="BAE62810.1"/>
    <property type="molecule type" value="Genomic_DNA"/>
</dbReference>
<dbReference type="VEuPathDB" id="FungiDB:AO090120000198"/>
<proteinExistence type="predicted"/>
<dbReference type="Pfam" id="PF24494">
    <property type="entry name" value="DUF7587"/>
    <property type="match status" value="1"/>
</dbReference>
<keyword evidence="5" id="KW-1185">Reference proteome</keyword>
<reference evidence="3 5" key="1">
    <citation type="journal article" date="2005" name="Nature">
        <title>Genome sequencing and analysis of Aspergillus oryzae.</title>
        <authorList>
            <person name="Machida M."/>
            <person name="Asai K."/>
            <person name="Sano M."/>
            <person name="Tanaka T."/>
            <person name="Kumagai T."/>
            <person name="Terai G."/>
            <person name="Kusumoto K."/>
            <person name="Arima T."/>
            <person name="Akita O."/>
            <person name="Kashiwagi Y."/>
            <person name="Abe K."/>
            <person name="Gomi K."/>
            <person name="Horiuchi H."/>
            <person name="Kitamoto K."/>
            <person name="Kobayashi T."/>
            <person name="Takeuchi M."/>
            <person name="Denning D.W."/>
            <person name="Galagan J.E."/>
            <person name="Nierman W.C."/>
            <person name="Yu J."/>
            <person name="Archer D.B."/>
            <person name="Bennett J.W."/>
            <person name="Bhatnagar D."/>
            <person name="Cleveland T.E."/>
            <person name="Fedorova N.D."/>
            <person name="Gotoh O."/>
            <person name="Horikawa H."/>
            <person name="Hosoyama A."/>
            <person name="Ichinomiya M."/>
            <person name="Igarashi R."/>
            <person name="Iwashita K."/>
            <person name="Juvvadi P.R."/>
            <person name="Kato M."/>
            <person name="Kato Y."/>
            <person name="Kin T."/>
            <person name="Kokubun A."/>
            <person name="Maeda H."/>
            <person name="Maeyama N."/>
            <person name="Maruyama J."/>
            <person name="Nagasaki H."/>
            <person name="Nakajima T."/>
            <person name="Oda K."/>
            <person name="Okada K."/>
            <person name="Paulsen I."/>
            <person name="Sakamoto K."/>
            <person name="Sawano T."/>
            <person name="Takahashi M."/>
            <person name="Takase K."/>
            <person name="Terabayashi Y."/>
            <person name="Wortman J."/>
            <person name="Yamada O."/>
            <person name="Yamagata Y."/>
            <person name="Anazawa H."/>
            <person name="Hata Y."/>
            <person name="Koide Y."/>
            <person name="Komori T."/>
            <person name="Koyama Y."/>
            <person name="Minetoki T."/>
            <person name="Suharnan S."/>
            <person name="Tanaka A."/>
            <person name="Isono K."/>
            <person name="Kuhara S."/>
            <person name="Ogasawara N."/>
            <person name="Kikuchi H."/>
        </authorList>
    </citation>
    <scope>NUCLEOTIDE SEQUENCE [LARGE SCALE GENOMIC DNA]</scope>
    <source>
        <strain evidence="5">ATCC 42149 / RIB 40</strain>
        <strain evidence="3">RIB 40</strain>
    </source>
</reference>
<dbReference type="GeneID" id="5993436"/>
<organism evidence="3 5">
    <name type="scientific">Aspergillus oryzae (strain ATCC 42149 / RIB 40)</name>
    <name type="common">Yellow koji mold</name>
    <dbReference type="NCBI Taxonomy" id="510516"/>
    <lineage>
        <taxon>Eukaryota</taxon>
        <taxon>Fungi</taxon>
        <taxon>Dikarya</taxon>
        <taxon>Ascomycota</taxon>
        <taxon>Pezizomycotina</taxon>
        <taxon>Eurotiomycetes</taxon>
        <taxon>Eurotiomycetidae</taxon>
        <taxon>Eurotiales</taxon>
        <taxon>Aspergillaceae</taxon>
        <taxon>Aspergillus</taxon>
        <taxon>Aspergillus subgen. Circumdati</taxon>
    </lineage>
</organism>
<dbReference type="HOGENOM" id="CLU_121026_1_0_1"/>
<feature type="domain" description="DUF7587" evidence="1">
    <location>
        <begin position="2"/>
        <end position="140"/>
    </location>
</feature>
<name>Q2UG52_ASPOR</name>
<evidence type="ECO:0000313" key="2">
    <source>
        <dbReference type="EMBL" id="BAE59432.1"/>
    </source>
</evidence>
<sequence>MFFYRVTDKDSVAAFEPGQGFIAGNTSSRVTLDPLIQDDAIELVEYIQRHLNWKNRYPTPFISAYLDFDTAKTEALRRVNDGKKSVVLWKICLDEDDDLEWATIYDLKRELGFWIQDNAFHNAKYEALFVRKIPRDYVVGGERYTNRQGNGFRTGLEFKSKAIIVMAVEKKQKKERKMEVGDKPSSTLGFIFVA</sequence>
<dbReference type="Gene3D" id="3.90.210.10">
    <property type="entry name" value="Heat-Labile Enterotoxin, subunit A"/>
    <property type="match status" value="1"/>
</dbReference>
<dbReference type="AlphaFoldDB" id="Q2UG52"/>
<protein>
    <recommendedName>
        <fullName evidence="1">DUF7587 domain-containing protein</fullName>
    </recommendedName>
</protein>
<evidence type="ECO:0000313" key="5">
    <source>
        <dbReference type="Proteomes" id="UP000006564"/>
    </source>
</evidence>
<evidence type="ECO:0000259" key="1">
    <source>
        <dbReference type="Pfam" id="PF24494"/>
    </source>
</evidence>
<dbReference type="EMBL" id="AP007157">
    <property type="protein sequence ID" value="BAE59463.1"/>
    <property type="molecule type" value="Genomic_DNA"/>
</dbReference>
<dbReference type="InterPro" id="IPR056009">
    <property type="entry name" value="DUF7587"/>
</dbReference>
<dbReference type="RefSeq" id="XP_023090818.1">
    <property type="nucleotide sequence ID" value="XM_023235835.1"/>
</dbReference>
<dbReference type="KEGG" id="aor:AO090023000942"/>
<gene>
    <name evidence="2" type="ORF">AO090023000942</name>
    <name evidence="3" type="ORF">AO090023000974</name>
    <name evidence="4" type="ORF">AO090120000198</name>
</gene>
<dbReference type="Proteomes" id="UP000006564">
    <property type="component" value="Chromosome 3"/>
</dbReference>
<evidence type="ECO:0000313" key="3">
    <source>
        <dbReference type="EMBL" id="BAE59463.1"/>
    </source>
</evidence>
<accession>Q2UG52</accession>
<dbReference type="EMBL" id="AP007157">
    <property type="protein sequence ID" value="BAE59432.1"/>
    <property type="molecule type" value="Genomic_DNA"/>
</dbReference>